<dbReference type="PANTHER" id="PTHR35369:SF2">
    <property type="entry name" value="BLR3025 PROTEIN"/>
    <property type="match status" value="1"/>
</dbReference>
<dbReference type="InterPro" id="IPR043502">
    <property type="entry name" value="DNA/RNA_pol_sf"/>
</dbReference>
<dbReference type="InterPro" id="IPR050356">
    <property type="entry name" value="SulA_CellDiv_inhibitor"/>
</dbReference>
<comment type="caution">
    <text evidence="2">The sequence shown here is derived from an EMBL/GenBank/DDBJ whole genome shotgun (WGS) entry which is preliminary data.</text>
</comment>
<evidence type="ECO:0000256" key="1">
    <source>
        <dbReference type="ARBA" id="ARBA00022763"/>
    </source>
</evidence>
<organism evidence="2">
    <name type="scientific">mine drainage metagenome</name>
    <dbReference type="NCBI Taxonomy" id="410659"/>
    <lineage>
        <taxon>unclassified sequences</taxon>
        <taxon>metagenomes</taxon>
        <taxon>ecological metagenomes</taxon>
    </lineage>
</organism>
<reference evidence="2" key="1">
    <citation type="submission" date="2016-10" db="EMBL/GenBank/DDBJ databases">
        <title>Sequence of Gallionella enrichment culture.</title>
        <authorList>
            <person name="Poehlein A."/>
            <person name="Muehling M."/>
            <person name="Daniel R."/>
        </authorList>
    </citation>
    <scope>NUCLEOTIDE SEQUENCE</scope>
</reference>
<protein>
    <submittedName>
        <fullName evidence="2">ImpB/mucB/samB family protein</fullName>
    </submittedName>
</protein>
<dbReference type="SUPFAM" id="SSF56672">
    <property type="entry name" value="DNA/RNA polymerases"/>
    <property type="match status" value="1"/>
</dbReference>
<gene>
    <name evidence="2" type="ORF">GALL_203960</name>
</gene>
<dbReference type="GO" id="GO:0006281">
    <property type="term" value="P:DNA repair"/>
    <property type="evidence" value="ECO:0007669"/>
    <property type="project" value="TreeGrafter"/>
</dbReference>
<proteinExistence type="predicted"/>
<accession>A0A1J5SBP1</accession>
<dbReference type="CDD" id="cd03468">
    <property type="entry name" value="PolY_like"/>
    <property type="match status" value="1"/>
</dbReference>
<dbReference type="PANTHER" id="PTHR35369">
    <property type="entry name" value="BLR3025 PROTEIN-RELATED"/>
    <property type="match status" value="1"/>
</dbReference>
<keyword evidence="1" id="KW-0227">DNA damage</keyword>
<dbReference type="AlphaFoldDB" id="A0A1J5SBP1"/>
<sequence>MVERGRILLGDDAARRAGIEAGTGVAAARMLAPAMTLIARDAAREAVALHGLACWAGGFTPRVSLTPDTLLLEIGACLRLFGGLEKLVAAAREGVAAQGFTVWPAAATTPLGAQWLARTGTAALCPDRDGLRRQLEALPLAVLPDQAAAALSRFGASTLADVRGLPSAALARRIGADTLQLMARAFGELPDPRADFVFPERFALSLELPAAVGDAAALLFAARRLSSALAGWLAARQAGVRGFTLRLQHCQDETEIVLQFADLTRDAGRFERVLRERLERTVLRAPVESLRLEAANVAPRPGRSLALFDDAIAGHDAVGALLERLSARLGEQRVHRVSAHEDHRPECATRHVAPFEKVPPGEAAALPRPLWLLDPPESLAEVDGRPYRRGHLKLLAGPERIESGWWDSGEASGDIRRDYFVALSADARWLWLYRDCRVPGGWFLHGFFS</sequence>
<name>A0A1J5SBP1_9ZZZZ</name>
<dbReference type="EMBL" id="MLJW01000130">
    <property type="protein sequence ID" value="OIQ97637.1"/>
    <property type="molecule type" value="Genomic_DNA"/>
</dbReference>
<evidence type="ECO:0000313" key="2">
    <source>
        <dbReference type="EMBL" id="OIQ97637.1"/>
    </source>
</evidence>